<evidence type="ECO:0000313" key="4">
    <source>
        <dbReference type="Proteomes" id="UP000191518"/>
    </source>
</evidence>
<dbReference type="AlphaFoldDB" id="A0A1V6RE06"/>
<feature type="region of interest" description="Disordered" evidence="1">
    <location>
        <begin position="404"/>
        <end position="442"/>
    </location>
</feature>
<dbReference type="STRING" id="29845.A0A1V6RE06"/>
<gene>
    <name evidence="3" type="ORF">PENVUL_c060G04582</name>
</gene>
<reference evidence="4" key="1">
    <citation type="journal article" date="2017" name="Nat. Microbiol.">
        <title>Global analysis of biosynthetic gene clusters reveals vast potential of secondary metabolite production in Penicillium species.</title>
        <authorList>
            <person name="Nielsen J.C."/>
            <person name="Grijseels S."/>
            <person name="Prigent S."/>
            <person name="Ji B."/>
            <person name="Dainat J."/>
            <person name="Nielsen K.F."/>
            <person name="Frisvad J.C."/>
            <person name="Workman M."/>
            <person name="Nielsen J."/>
        </authorList>
    </citation>
    <scope>NUCLEOTIDE SEQUENCE [LARGE SCALE GENOMIC DNA]</scope>
    <source>
        <strain evidence="4">IBT 29486</strain>
    </source>
</reference>
<protein>
    <recommendedName>
        <fullName evidence="2">HNH nuclease domain-containing protein</fullName>
    </recommendedName>
</protein>
<feature type="compositionally biased region" description="Acidic residues" evidence="1">
    <location>
        <begin position="420"/>
        <end position="442"/>
    </location>
</feature>
<comment type="caution">
    <text evidence="3">The sequence shown here is derived from an EMBL/GenBank/DDBJ whole genome shotgun (WGS) entry which is preliminary data.</text>
</comment>
<name>A0A1V6RE06_9EURO</name>
<evidence type="ECO:0000313" key="3">
    <source>
        <dbReference type="EMBL" id="OQE00011.1"/>
    </source>
</evidence>
<sequence length="442" mass="50536">MSNPPQVPRRAFAVMPKDRQQALLNKQKKEVPTSRSVSDFLESKIKEYRCDLDYIQCAHEGLVEALDTNLISATEFADALQPFMASARTVSHELKTLNLQRKIMEEDLEEQASNKRRRQGEPDVELLERAYVDSIMPKVMSATAQQQKDKELREHHFNASNFKRDVALYYGIPKGMAYCHLSGEWNAHDVKAAHLVPRSLTGDEISHLFGVRKIVLSDTRNALSLHKNLEIALDSGQIVIVPILEENHTTNPEKAPATDPSRWKCVLTDNSKRYQKALASPAKTWLWDEFDGKELKFRNQNRPAKRYLYFRFIITYIFCKKQSNDLFTKKVEAAARDFWPTPGPYLRKSMLRTLARSISGHELPPSLVDGKTFDDSQYVYEEHKTESAMVAAQDIYDAIIASVKTLPPDDESENATTQDPTEEEGYQSSDDDPVYEDTLEFL</sequence>
<feature type="domain" description="HNH nuclease" evidence="2">
    <location>
        <begin position="179"/>
        <end position="241"/>
    </location>
</feature>
<dbReference type="EMBL" id="MDYP01000060">
    <property type="protein sequence ID" value="OQE00011.1"/>
    <property type="molecule type" value="Genomic_DNA"/>
</dbReference>
<proteinExistence type="predicted"/>
<keyword evidence="4" id="KW-1185">Reference proteome</keyword>
<dbReference type="Proteomes" id="UP000191518">
    <property type="component" value="Unassembled WGS sequence"/>
</dbReference>
<dbReference type="OrthoDB" id="5386595at2759"/>
<dbReference type="Pfam" id="PF13391">
    <property type="entry name" value="HNH_2"/>
    <property type="match status" value="1"/>
</dbReference>
<organism evidence="3 4">
    <name type="scientific">Penicillium vulpinum</name>
    <dbReference type="NCBI Taxonomy" id="29845"/>
    <lineage>
        <taxon>Eukaryota</taxon>
        <taxon>Fungi</taxon>
        <taxon>Dikarya</taxon>
        <taxon>Ascomycota</taxon>
        <taxon>Pezizomycotina</taxon>
        <taxon>Eurotiomycetes</taxon>
        <taxon>Eurotiomycetidae</taxon>
        <taxon>Eurotiales</taxon>
        <taxon>Aspergillaceae</taxon>
        <taxon>Penicillium</taxon>
    </lineage>
</organism>
<accession>A0A1V6RE06</accession>
<evidence type="ECO:0000256" key="1">
    <source>
        <dbReference type="SAM" id="MobiDB-lite"/>
    </source>
</evidence>
<evidence type="ECO:0000259" key="2">
    <source>
        <dbReference type="Pfam" id="PF13391"/>
    </source>
</evidence>
<dbReference type="InterPro" id="IPR003615">
    <property type="entry name" value="HNH_nuc"/>
</dbReference>